<dbReference type="GO" id="GO:0005737">
    <property type="term" value="C:cytoplasm"/>
    <property type="evidence" value="ECO:0007669"/>
    <property type="project" value="UniProtKB-SubCell"/>
</dbReference>
<evidence type="ECO:0000313" key="7">
    <source>
        <dbReference type="EMBL" id="RHN68095.1"/>
    </source>
</evidence>
<name>A0A396IVS1_MEDTR</name>
<evidence type="ECO:0000256" key="3">
    <source>
        <dbReference type="ARBA" id="ARBA00022490"/>
    </source>
</evidence>
<reference evidence="7" key="1">
    <citation type="journal article" date="2018" name="Nat. Plants">
        <title>Whole-genome landscape of Medicago truncatula symbiotic genes.</title>
        <authorList>
            <person name="Pecrix Y."/>
            <person name="Gamas P."/>
            <person name="Carrere S."/>
        </authorList>
    </citation>
    <scope>NUCLEOTIDE SEQUENCE</scope>
    <source>
        <tissue evidence="7">Leaves</tissue>
    </source>
</reference>
<dbReference type="PANTHER" id="PTHR10527">
    <property type="entry name" value="IMPORTIN BETA"/>
    <property type="match status" value="1"/>
</dbReference>
<dbReference type="EMBL" id="PSQE01000003">
    <property type="protein sequence ID" value="RHN68095.1"/>
    <property type="molecule type" value="Genomic_DNA"/>
</dbReference>
<protein>
    <recommendedName>
        <fullName evidence="8">Importin-like protein</fullName>
    </recommendedName>
</protein>
<keyword evidence="2" id="KW-0813">Transport</keyword>
<dbReference type="GO" id="GO:0006606">
    <property type="term" value="P:protein import into nucleus"/>
    <property type="evidence" value="ECO:0007669"/>
    <property type="project" value="InterPro"/>
</dbReference>
<keyword evidence="4" id="KW-0677">Repeat</keyword>
<feature type="region of interest" description="Disordered" evidence="6">
    <location>
        <begin position="1"/>
        <end position="31"/>
    </location>
</feature>
<accession>A0A396IVS1</accession>
<evidence type="ECO:0000256" key="6">
    <source>
        <dbReference type="SAM" id="MobiDB-lite"/>
    </source>
</evidence>
<evidence type="ECO:0000256" key="5">
    <source>
        <dbReference type="ARBA" id="ARBA00022927"/>
    </source>
</evidence>
<dbReference type="Gramene" id="rna16392">
    <property type="protein sequence ID" value="RHN68095.1"/>
    <property type="gene ID" value="gene16392"/>
</dbReference>
<evidence type="ECO:0000256" key="4">
    <source>
        <dbReference type="ARBA" id="ARBA00022737"/>
    </source>
</evidence>
<keyword evidence="3" id="KW-0963">Cytoplasm</keyword>
<sequence length="833" mass="94875">MASTTESSSPPQEASLRNPFDPDINTPPRNRLHERINKRRSIEENQDRSLIHGFELRQHAERFLLSNDLSSLQEAIDEYSQTRNQSLFTIFKSFTLHYPNAFSFKLIKILKLQPNLQRRSQTVDLLKVEFKNPTSRMCSIILTALKNPLLYSLKVESEEILFRSLCEMIALFTERLYIFSLGGWEELLEYVCDCITGDEKLENQKGLMMLMEFPVNVFQDREFWLNQGNLYRVVLSISKYVSSMDQELKALAYDSSISLILLSNDFLKNEVSNSLLRNLLNIIDQHGEEEVLVNRINRLWELVKLDDGSIFMGKHGEVFWCMIRVAEVEDVSEELKIVSFNVIKDLYDGNVITNLSREELKRVLVVAINMLSCIVDDPLWYDVDHENRLTAGMADAYYRGVFLCNALCFDGDQGVFVPMAIETITMNYASNLDWKLRHAAIFTIGWIAEINFKGDMIQYFDQVASLVLKLLDDLNPRVLWATMQAINCLSEYKDQLMLAEYHLKFLAKLVPISISNSCTCLQLYAVTAIHSLVKQCGLDKISTFGEPIIESLLVLLKHEKQKIQVEAIDTLKSFAVLTPETFRQNYYETTVEALKVIVFDEHSLPGPLISAKCLECMVYLVRKVGPDNFKEQEADLALDQICRCPSVSIDKFIHKLVLMLLGSTQPHLDLAVDKFKDDNDKHLVETMIVQACNTFSYCAVRSSIKFSLHTGKVTAMFVRLLGCSSFQIRKASILGLPNLLLSLKVADKKIDAKRGLTFFVVQALLEALKKTSSSFVNDQLIKVIADGINDTARKIIKIEIEKAQEVVASEDRCESLPTEDTLQVVSLNSLAID</sequence>
<dbReference type="SUPFAM" id="SSF48371">
    <property type="entry name" value="ARM repeat"/>
    <property type="match status" value="1"/>
</dbReference>
<dbReference type="InterPro" id="IPR016024">
    <property type="entry name" value="ARM-type_fold"/>
</dbReference>
<comment type="caution">
    <text evidence="7">The sequence shown here is derived from an EMBL/GenBank/DDBJ whole genome shotgun (WGS) entry which is preliminary data.</text>
</comment>
<comment type="subcellular location">
    <subcellularLocation>
        <location evidence="1">Cytoplasm</location>
    </subcellularLocation>
</comment>
<dbReference type="InterPro" id="IPR040122">
    <property type="entry name" value="Importin_beta"/>
</dbReference>
<dbReference type="InterPro" id="IPR011989">
    <property type="entry name" value="ARM-like"/>
</dbReference>
<keyword evidence="5" id="KW-0653">Protein transport</keyword>
<dbReference type="AlphaFoldDB" id="A0A396IVS1"/>
<evidence type="ECO:0008006" key="8">
    <source>
        <dbReference type="Google" id="ProtNLM"/>
    </source>
</evidence>
<proteinExistence type="predicted"/>
<evidence type="ECO:0000256" key="1">
    <source>
        <dbReference type="ARBA" id="ARBA00004496"/>
    </source>
</evidence>
<organism evidence="7">
    <name type="scientific">Medicago truncatula</name>
    <name type="common">Barrel medic</name>
    <name type="synonym">Medicago tribuloides</name>
    <dbReference type="NCBI Taxonomy" id="3880"/>
    <lineage>
        <taxon>Eukaryota</taxon>
        <taxon>Viridiplantae</taxon>
        <taxon>Streptophyta</taxon>
        <taxon>Embryophyta</taxon>
        <taxon>Tracheophyta</taxon>
        <taxon>Spermatophyta</taxon>
        <taxon>Magnoliopsida</taxon>
        <taxon>eudicotyledons</taxon>
        <taxon>Gunneridae</taxon>
        <taxon>Pentapetalae</taxon>
        <taxon>rosids</taxon>
        <taxon>fabids</taxon>
        <taxon>Fabales</taxon>
        <taxon>Fabaceae</taxon>
        <taxon>Papilionoideae</taxon>
        <taxon>50 kb inversion clade</taxon>
        <taxon>NPAAA clade</taxon>
        <taxon>Hologalegina</taxon>
        <taxon>IRL clade</taxon>
        <taxon>Trifolieae</taxon>
        <taxon>Medicago</taxon>
    </lineage>
</organism>
<evidence type="ECO:0000256" key="2">
    <source>
        <dbReference type="ARBA" id="ARBA00022448"/>
    </source>
</evidence>
<gene>
    <name evidence="7" type="ORF">MtrunA17_Chr3g0110051</name>
</gene>
<dbReference type="Proteomes" id="UP000265566">
    <property type="component" value="Chromosome 3"/>
</dbReference>
<dbReference type="Gene3D" id="1.25.10.10">
    <property type="entry name" value="Leucine-rich Repeat Variant"/>
    <property type="match status" value="1"/>
</dbReference>
<feature type="compositionally biased region" description="Polar residues" evidence="6">
    <location>
        <begin position="1"/>
        <end position="12"/>
    </location>
</feature>